<dbReference type="PANTHER" id="PTHR43364">
    <property type="entry name" value="NADH-SPECIFIC METHYLGLYOXAL REDUCTASE-RELATED"/>
    <property type="match status" value="1"/>
</dbReference>
<keyword evidence="1" id="KW-0560">Oxidoreductase</keyword>
<name>A0ABD5YZK0_9EURY</name>
<accession>A0ABD5YZK0</accession>
<dbReference type="InterPro" id="IPR036812">
    <property type="entry name" value="NAD(P)_OxRdtase_dom_sf"/>
</dbReference>
<dbReference type="Pfam" id="PF00248">
    <property type="entry name" value="Aldo_ket_red"/>
    <property type="match status" value="1"/>
</dbReference>
<dbReference type="InterPro" id="IPR023210">
    <property type="entry name" value="NADP_OxRdtase_dom"/>
</dbReference>
<evidence type="ECO:0000259" key="2">
    <source>
        <dbReference type="Pfam" id="PF00248"/>
    </source>
</evidence>
<evidence type="ECO:0000256" key="1">
    <source>
        <dbReference type="ARBA" id="ARBA00023002"/>
    </source>
</evidence>
<keyword evidence="5" id="KW-1185">Reference proteome</keyword>
<protein>
    <submittedName>
        <fullName evidence="3">Aldo/keto reductase</fullName>
    </submittedName>
</protein>
<dbReference type="PANTHER" id="PTHR43364:SF4">
    <property type="entry name" value="NAD(P)-LINKED OXIDOREDUCTASE SUPERFAMILY PROTEIN"/>
    <property type="match status" value="1"/>
</dbReference>
<dbReference type="InterPro" id="IPR050523">
    <property type="entry name" value="AKR_Detox_Biosynth"/>
</dbReference>
<evidence type="ECO:0000313" key="4">
    <source>
        <dbReference type="EMBL" id="MFC7198593.1"/>
    </source>
</evidence>
<comment type="caution">
    <text evidence="3">The sequence shown here is derived from an EMBL/GenBank/DDBJ whole genome shotgun (WGS) entry which is preliminary data.</text>
</comment>
<dbReference type="GO" id="GO:0005829">
    <property type="term" value="C:cytosol"/>
    <property type="evidence" value="ECO:0007669"/>
    <property type="project" value="UniProtKB-ARBA"/>
</dbReference>
<dbReference type="AlphaFoldDB" id="A0ABD5YZK0"/>
<dbReference type="GO" id="GO:0016491">
    <property type="term" value="F:oxidoreductase activity"/>
    <property type="evidence" value="ECO:0007669"/>
    <property type="project" value="UniProtKB-KW"/>
</dbReference>
<gene>
    <name evidence="3" type="ORF">ACFQJ9_00200</name>
    <name evidence="4" type="ORF">ACFQJ9_04005</name>
</gene>
<evidence type="ECO:0000313" key="3">
    <source>
        <dbReference type="EMBL" id="MFC7197941.1"/>
    </source>
</evidence>
<organism evidence="3 5">
    <name type="scientific">Halospeciosus flavus</name>
    <dbReference type="NCBI Taxonomy" id="3032283"/>
    <lineage>
        <taxon>Archaea</taxon>
        <taxon>Methanobacteriati</taxon>
        <taxon>Methanobacteriota</taxon>
        <taxon>Stenosarchaea group</taxon>
        <taxon>Halobacteria</taxon>
        <taxon>Halobacteriales</taxon>
        <taxon>Halobacteriaceae</taxon>
        <taxon>Halospeciosus</taxon>
    </lineage>
</organism>
<reference evidence="3" key="1">
    <citation type="journal article" date="2014" name="Int. J. Syst. Evol. Microbiol.">
        <title>Complete genome sequence of Corynebacterium casei LMG S-19264T (=DSM 44701T), isolated from a smear-ripened cheese.</title>
        <authorList>
            <consortium name="US DOE Joint Genome Institute (JGI-PGF)"/>
            <person name="Walter F."/>
            <person name="Albersmeier A."/>
            <person name="Kalinowski J."/>
            <person name="Ruckert C."/>
        </authorList>
    </citation>
    <scope>NUCLEOTIDE SEQUENCE [LARGE SCALE GENOMIC DNA]</scope>
    <source>
        <strain evidence="3">NBRC 114356</strain>
    </source>
</reference>
<dbReference type="SUPFAM" id="SSF51430">
    <property type="entry name" value="NAD(P)-linked oxidoreductase"/>
    <property type="match status" value="1"/>
</dbReference>
<dbReference type="Gene3D" id="3.20.20.100">
    <property type="entry name" value="NADP-dependent oxidoreductase domain"/>
    <property type="match status" value="1"/>
</dbReference>
<sequence length="341" mass="38367">MAASDVDRDLDLDFVQLGSTGIQTSELQFGTWRFGRETEAGNVEIDEERAYELLDAYADAGGRYIDTADVYGDGDSERWIGNWLDERGHDRERFTIASKIFWQIRDGDPNSRGTNRKTLRNRVDAILDRLDTDYIDVLYIHRWDDRTSAREMTKTLNGLVESGKVHYLGASTLRPNAWKVTKANQIAEREGWEPFSVLQPRYNLVDREIEGDYLEMAREEGLAVCPWSPLGQGFLTGKYSREEGLTGESRAAESSRFEESYLTEENFDVHDVLDDVADEVGATPAQTALAWLTHRDGVTAPIVGARTTDQLEENLAAAAIDLSNEQVERLTEAKAGPYADL</sequence>
<dbReference type="RefSeq" id="WP_279528554.1">
    <property type="nucleotide sequence ID" value="NZ_CP122312.1"/>
</dbReference>
<dbReference type="FunFam" id="3.20.20.100:FF:000004">
    <property type="entry name" value="Oxidoreductase, aldo/keto reductase"/>
    <property type="match status" value="1"/>
</dbReference>
<reference evidence="3" key="3">
    <citation type="submission" date="2024-09" db="EMBL/GenBank/DDBJ databases">
        <authorList>
            <person name="Sun Q."/>
        </authorList>
    </citation>
    <scope>NUCLEOTIDE SEQUENCE</scope>
    <source>
        <strain evidence="3">NBRC 114356</strain>
    </source>
</reference>
<reference evidence="5" key="2">
    <citation type="journal article" date="2019" name="Int. J. Syst. Evol. Microbiol.">
        <title>The Global Catalogue of Microorganisms (GCM) 10K type strain sequencing project: providing services to taxonomists for standard genome sequencing and annotation.</title>
        <authorList>
            <consortium name="The Broad Institute Genomics Platform"/>
            <consortium name="The Broad Institute Genome Sequencing Center for Infectious Disease"/>
            <person name="Wu L."/>
            <person name="Ma J."/>
        </authorList>
    </citation>
    <scope>NUCLEOTIDE SEQUENCE [LARGE SCALE GENOMIC DNA]</scope>
    <source>
        <strain evidence="5">XZGYJ-43</strain>
    </source>
</reference>
<dbReference type="EMBL" id="JBHTAR010000011">
    <property type="protein sequence ID" value="MFC7198593.1"/>
    <property type="molecule type" value="Genomic_DNA"/>
</dbReference>
<evidence type="ECO:0000313" key="5">
    <source>
        <dbReference type="Proteomes" id="UP001596447"/>
    </source>
</evidence>
<proteinExistence type="predicted"/>
<dbReference type="EMBL" id="JBHTAR010000001">
    <property type="protein sequence ID" value="MFC7197941.1"/>
    <property type="molecule type" value="Genomic_DNA"/>
</dbReference>
<dbReference type="CDD" id="cd19081">
    <property type="entry name" value="AKR_AKR9C1"/>
    <property type="match status" value="1"/>
</dbReference>
<feature type="domain" description="NADP-dependent oxidoreductase" evidence="2">
    <location>
        <begin position="26"/>
        <end position="333"/>
    </location>
</feature>
<dbReference type="Proteomes" id="UP001596447">
    <property type="component" value="Unassembled WGS sequence"/>
</dbReference>